<reference evidence="3 4" key="1">
    <citation type="submission" date="2020-07" db="EMBL/GenBank/DDBJ databases">
        <title>Complete genome sequence for Sandaracinobacter sp. M6.</title>
        <authorList>
            <person name="Tang Y."/>
            <person name="Liu Q."/>
            <person name="Guo Z."/>
            <person name="Lei P."/>
            <person name="Huang B."/>
        </authorList>
    </citation>
    <scope>NUCLEOTIDE SEQUENCE [LARGE SCALE GENOMIC DNA]</scope>
    <source>
        <strain evidence="3 4">M6</strain>
    </source>
</reference>
<dbReference type="RefSeq" id="WP_182298737.1">
    <property type="nucleotide sequence ID" value="NZ_CP059851.1"/>
</dbReference>
<evidence type="ECO:0000313" key="4">
    <source>
        <dbReference type="Proteomes" id="UP000515292"/>
    </source>
</evidence>
<evidence type="ECO:0000259" key="2">
    <source>
        <dbReference type="Pfam" id="PF04480"/>
    </source>
</evidence>
<dbReference type="InterPro" id="IPR007569">
    <property type="entry name" value="DUF559"/>
</dbReference>
<dbReference type="Gene3D" id="3.40.960.10">
    <property type="entry name" value="VSR Endonuclease"/>
    <property type="match status" value="1"/>
</dbReference>
<dbReference type="InterPro" id="IPR011335">
    <property type="entry name" value="Restrct_endonuc-II-like"/>
</dbReference>
<dbReference type="EMBL" id="CP059851">
    <property type="protein sequence ID" value="QMW24667.1"/>
    <property type="molecule type" value="Genomic_DNA"/>
</dbReference>
<keyword evidence="4" id="KW-1185">Reference proteome</keyword>
<dbReference type="InterPro" id="IPR047216">
    <property type="entry name" value="Endonuclease_DUF559_bact"/>
</dbReference>
<evidence type="ECO:0000313" key="3">
    <source>
        <dbReference type="EMBL" id="QMW24667.1"/>
    </source>
</evidence>
<sequence>MSLPEVLLWRILRHGSDGVKFRRQHPFGPFVADFYCPAANLAIEIDGAAHDSADAWQRDRVRDDYFAANGADVVRLPAKQVLSDPVGTANDILRLAVTRCPLRQPCGLPPPPLRRGGSPSDPPLAKLGEVASRSDDGGGQ</sequence>
<feature type="domain" description="DUF559" evidence="2">
    <location>
        <begin position="3"/>
        <end position="94"/>
    </location>
</feature>
<dbReference type="AlphaFoldDB" id="A0A7G5IMS5"/>
<name>A0A7G5IMS5_9SPHN</name>
<evidence type="ECO:0000256" key="1">
    <source>
        <dbReference type="SAM" id="MobiDB-lite"/>
    </source>
</evidence>
<gene>
    <name evidence="3" type="ORF">H3309_12670</name>
</gene>
<protein>
    <submittedName>
        <fullName evidence="3">DUF559 domain-containing protein</fullName>
    </submittedName>
</protein>
<dbReference type="PANTHER" id="PTHR38590:SF1">
    <property type="entry name" value="BLL0828 PROTEIN"/>
    <property type="match status" value="1"/>
</dbReference>
<dbReference type="KEGG" id="sand:H3309_12670"/>
<dbReference type="SUPFAM" id="SSF52980">
    <property type="entry name" value="Restriction endonuclease-like"/>
    <property type="match status" value="1"/>
</dbReference>
<feature type="region of interest" description="Disordered" evidence="1">
    <location>
        <begin position="104"/>
        <end position="140"/>
    </location>
</feature>
<dbReference type="CDD" id="cd01038">
    <property type="entry name" value="Endonuclease_DUF559"/>
    <property type="match status" value="1"/>
</dbReference>
<dbReference type="Pfam" id="PF04480">
    <property type="entry name" value="DUF559"/>
    <property type="match status" value="1"/>
</dbReference>
<proteinExistence type="predicted"/>
<dbReference type="PANTHER" id="PTHR38590">
    <property type="entry name" value="BLL0828 PROTEIN"/>
    <property type="match status" value="1"/>
</dbReference>
<dbReference type="Proteomes" id="UP000515292">
    <property type="component" value="Chromosome"/>
</dbReference>
<organism evidence="3 4">
    <name type="scientific">Sandaracinobacteroides saxicola</name>
    <dbReference type="NCBI Taxonomy" id="2759707"/>
    <lineage>
        <taxon>Bacteria</taxon>
        <taxon>Pseudomonadati</taxon>
        <taxon>Pseudomonadota</taxon>
        <taxon>Alphaproteobacteria</taxon>
        <taxon>Sphingomonadales</taxon>
        <taxon>Sphingosinicellaceae</taxon>
        <taxon>Sandaracinobacteroides</taxon>
    </lineage>
</organism>
<accession>A0A7G5IMS5</accession>